<keyword evidence="1" id="KW-0812">Transmembrane</keyword>
<dbReference type="RefSeq" id="WP_241346780.1">
    <property type="nucleotide sequence ID" value="NZ_JAKZGP010000006.1"/>
</dbReference>
<name>A0ABS9UWW1_9BACT</name>
<protein>
    <submittedName>
        <fullName evidence="2">Uncharacterized protein</fullName>
    </submittedName>
</protein>
<dbReference type="SUPFAM" id="SSF56747">
    <property type="entry name" value="Prim-pol domain"/>
    <property type="match status" value="1"/>
</dbReference>
<reference evidence="2" key="1">
    <citation type="submission" date="2022-03" db="EMBL/GenBank/DDBJ databases">
        <title>De novo assembled genomes of Belliella spp. (Cyclobacteriaceae) strains.</title>
        <authorList>
            <person name="Szabo A."/>
            <person name="Korponai K."/>
            <person name="Felfoldi T."/>
        </authorList>
    </citation>
    <scope>NUCLEOTIDE SEQUENCE</scope>
    <source>
        <strain evidence="2">DSM 111904</strain>
    </source>
</reference>
<keyword evidence="1" id="KW-1133">Transmembrane helix</keyword>
<keyword evidence="1" id="KW-0472">Membrane</keyword>
<dbReference type="Proteomes" id="UP001165489">
    <property type="component" value="Unassembled WGS sequence"/>
</dbReference>
<feature type="transmembrane region" description="Helical" evidence="1">
    <location>
        <begin position="37"/>
        <end position="57"/>
    </location>
</feature>
<proteinExistence type="predicted"/>
<evidence type="ECO:0000313" key="3">
    <source>
        <dbReference type="Proteomes" id="UP001165489"/>
    </source>
</evidence>
<evidence type="ECO:0000256" key="1">
    <source>
        <dbReference type="SAM" id="Phobius"/>
    </source>
</evidence>
<gene>
    <name evidence="2" type="ORF">MM239_03970</name>
</gene>
<keyword evidence="3" id="KW-1185">Reference proteome</keyword>
<sequence>MMNNIPKQNIYKVPDAYFDKLTDDILSKNNDRKSRMIWARSMAASTALILSVGLYLFNSDINSPENFQDKMNSDINLYINSGYWSAEDALSLTENPNDILDQIISEEWSAYSNDDLESEFWY</sequence>
<organism evidence="2 3">
    <name type="scientific">Belliella filtrata</name>
    <dbReference type="NCBI Taxonomy" id="2923435"/>
    <lineage>
        <taxon>Bacteria</taxon>
        <taxon>Pseudomonadati</taxon>
        <taxon>Bacteroidota</taxon>
        <taxon>Cytophagia</taxon>
        <taxon>Cytophagales</taxon>
        <taxon>Cyclobacteriaceae</taxon>
        <taxon>Belliella</taxon>
    </lineage>
</organism>
<accession>A0ABS9UWW1</accession>
<evidence type="ECO:0000313" key="2">
    <source>
        <dbReference type="EMBL" id="MCH7408538.1"/>
    </source>
</evidence>
<dbReference type="EMBL" id="JAKZGP010000006">
    <property type="protein sequence ID" value="MCH7408538.1"/>
    <property type="molecule type" value="Genomic_DNA"/>
</dbReference>
<comment type="caution">
    <text evidence="2">The sequence shown here is derived from an EMBL/GenBank/DDBJ whole genome shotgun (WGS) entry which is preliminary data.</text>
</comment>